<feature type="transmembrane region" description="Helical" evidence="6">
    <location>
        <begin position="449"/>
        <end position="470"/>
    </location>
</feature>
<comment type="subcellular location">
    <subcellularLocation>
        <location evidence="1">Cell membrane</location>
        <topology evidence="1">Multi-pass membrane protein</topology>
    </subcellularLocation>
</comment>
<feature type="transmembrane region" description="Helical" evidence="6">
    <location>
        <begin position="7"/>
        <end position="30"/>
    </location>
</feature>
<dbReference type="InterPro" id="IPR050833">
    <property type="entry name" value="Poly_Biosynth_Transport"/>
</dbReference>
<evidence type="ECO:0000256" key="5">
    <source>
        <dbReference type="ARBA" id="ARBA00023136"/>
    </source>
</evidence>
<feature type="transmembrane region" description="Helical" evidence="6">
    <location>
        <begin position="231"/>
        <end position="255"/>
    </location>
</feature>
<dbReference type="EMBL" id="JBHMAF010000039">
    <property type="protein sequence ID" value="MFB9758759.1"/>
    <property type="molecule type" value="Genomic_DNA"/>
</dbReference>
<evidence type="ECO:0000256" key="4">
    <source>
        <dbReference type="ARBA" id="ARBA00022989"/>
    </source>
</evidence>
<evidence type="ECO:0000256" key="1">
    <source>
        <dbReference type="ARBA" id="ARBA00004651"/>
    </source>
</evidence>
<feature type="transmembrane region" description="Helical" evidence="6">
    <location>
        <begin position="360"/>
        <end position="381"/>
    </location>
</feature>
<feature type="transmembrane region" description="Helical" evidence="6">
    <location>
        <begin position="388"/>
        <end position="410"/>
    </location>
</feature>
<feature type="transmembrane region" description="Helical" evidence="6">
    <location>
        <begin position="125"/>
        <end position="142"/>
    </location>
</feature>
<dbReference type="PIRSF" id="PIRSF038958">
    <property type="entry name" value="PG_synth_SpoVB"/>
    <property type="match status" value="1"/>
</dbReference>
<dbReference type="CDD" id="cd13124">
    <property type="entry name" value="MATE_SpoVB_like"/>
    <property type="match status" value="1"/>
</dbReference>
<dbReference type="RefSeq" id="WP_379949045.1">
    <property type="nucleotide sequence ID" value="NZ_JBHMAF010000039.1"/>
</dbReference>
<dbReference type="PANTHER" id="PTHR30250:SF29">
    <property type="entry name" value="POLYSACCHARIDE BIOSYNTHESIS PROTEIN C-TERMINAL DOMAIN-CONTAINING PROTEIN"/>
    <property type="match status" value="1"/>
</dbReference>
<evidence type="ECO:0000256" key="3">
    <source>
        <dbReference type="ARBA" id="ARBA00022692"/>
    </source>
</evidence>
<dbReference type="InterPro" id="IPR002797">
    <property type="entry name" value="Polysacc_synth"/>
</dbReference>
<organism evidence="7 8">
    <name type="scientific">Ectobacillus funiculus</name>
    <dbReference type="NCBI Taxonomy" id="137993"/>
    <lineage>
        <taxon>Bacteria</taxon>
        <taxon>Bacillati</taxon>
        <taxon>Bacillota</taxon>
        <taxon>Bacilli</taxon>
        <taxon>Bacillales</taxon>
        <taxon>Bacillaceae</taxon>
        <taxon>Ectobacillus</taxon>
    </lineage>
</organism>
<gene>
    <name evidence="7" type="ORF">ACFFMS_09700</name>
</gene>
<dbReference type="InterPro" id="IPR024923">
    <property type="entry name" value="PG_synth_SpoVB"/>
</dbReference>
<evidence type="ECO:0000313" key="8">
    <source>
        <dbReference type="Proteomes" id="UP001589609"/>
    </source>
</evidence>
<protein>
    <submittedName>
        <fullName evidence="7">Oligosaccharide flippase family protein</fullName>
    </submittedName>
</protein>
<sequence>MKAKKYSAFWHGAVILTAAGLITKILSAFYRIPYQNIAGDIAFYTYQQVYPIYGLCLTFAVYGFPAVISKMIAEQKEDGKEERVRDILSISFWFLTLLCTIVFLFLFAASHFVARMMGDEQLYKIVRVASFCFLFMPFISMVRGYFQGSYNMLPTAVSQVTEQLLRVSTIVLLSLYFVANDFDVYTIGAGAMFGSVVGGMVSVVVLWLFLRRNLQHVLFRRWSSISKKGMIMRALFWQGITICVSNLVLIVMQFVDSLTVYNMLIGAGEFADRAKVIKGIYDRGIPLVQLGTVVATSFSLALIPVMTEARRRKDTALIRGKLRLAVKVTLVIGLGASVGLACIIKPTNIMLFENQAGSDLLAILGFSILFSALAITSATVLQGLGYTAAPALFTLVGAVTKYAANIILIPQLGVKGAAVATVISLMLIVILNFFLLARVVCTSLIEWFALIRIVLSCGAMALFLMLYLFIVESVFPGASRSGASVEAIAGAVLGGLVYLLFLVKLHVFTEEELGALLHRREISFQKKMRKEKGA</sequence>
<feature type="transmembrane region" description="Helical" evidence="6">
    <location>
        <begin position="482"/>
        <end position="503"/>
    </location>
</feature>
<keyword evidence="5 6" id="KW-0472">Membrane</keyword>
<feature type="transmembrane region" description="Helical" evidence="6">
    <location>
        <begin position="50"/>
        <end position="69"/>
    </location>
</feature>
<feature type="transmembrane region" description="Helical" evidence="6">
    <location>
        <begin position="324"/>
        <end position="348"/>
    </location>
</feature>
<keyword evidence="4 6" id="KW-1133">Transmembrane helix</keyword>
<name>A0ABV5WDT2_9BACI</name>
<evidence type="ECO:0000256" key="6">
    <source>
        <dbReference type="SAM" id="Phobius"/>
    </source>
</evidence>
<accession>A0ABV5WDT2</accession>
<feature type="transmembrane region" description="Helical" evidence="6">
    <location>
        <begin position="416"/>
        <end position="437"/>
    </location>
</feature>
<keyword evidence="3 6" id="KW-0812">Transmembrane</keyword>
<proteinExistence type="predicted"/>
<feature type="transmembrane region" description="Helical" evidence="6">
    <location>
        <begin position="284"/>
        <end position="303"/>
    </location>
</feature>
<dbReference type="Proteomes" id="UP001589609">
    <property type="component" value="Unassembled WGS sequence"/>
</dbReference>
<feature type="transmembrane region" description="Helical" evidence="6">
    <location>
        <begin position="90"/>
        <end position="113"/>
    </location>
</feature>
<keyword evidence="8" id="KW-1185">Reference proteome</keyword>
<feature type="transmembrane region" description="Helical" evidence="6">
    <location>
        <begin position="163"/>
        <end position="179"/>
    </location>
</feature>
<feature type="transmembrane region" description="Helical" evidence="6">
    <location>
        <begin position="185"/>
        <end position="210"/>
    </location>
</feature>
<keyword evidence="2" id="KW-1003">Cell membrane</keyword>
<dbReference type="PANTHER" id="PTHR30250">
    <property type="entry name" value="PST FAMILY PREDICTED COLANIC ACID TRANSPORTER"/>
    <property type="match status" value="1"/>
</dbReference>
<dbReference type="Pfam" id="PF01943">
    <property type="entry name" value="Polysacc_synt"/>
    <property type="match status" value="1"/>
</dbReference>
<reference evidence="7 8" key="1">
    <citation type="submission" date="2024-09" db="EMBL/GenBank/DDBJ databases">
        <authorList>
            <person name="Sun Q."/>
            <person name="Mori K."/>
        </authorList>
    </citation>
    <scope>NUCLEOTIDE SEQUENCE [LARGE SCALE GENOMIC DNA]</scope>
    <source>
        <strain evidence="7 8">JCM 11201</strain>
    </source>
</reference>
<evidence type="ECO:0000256" key="2">
    <source>
        <dbReference type="ARBA" id="ARBA00022475"/>
    </source>
</evidence>
<evidence type="ECO:0000313" key="7">
    <source>
        <dbReference type="EMBL" id="MFB9758759.1"/>
    </source>
</evidence>
<comment type="caution">
    <text evidence="7">The sequence shown here is derived from an EMBL/GenBank/DDBJ whole genome shotgun (WGS) entry which is preliminary data.</text>
</comment>